<dbReference type="Proteomes" id="UP000636709">
    <property type="component" value="Unassembled WGS sequence"/>
</dbReference>
<dbReference type="InterPro" id="IPR016024">
    <property type="entry name" value="ARM-type_fold"/>
</dbReference>
<dbReference type="EMBL" id="JACEFO010000229">
    <property type="protein sequence ID" value="KAF8776163.1"/>
    <property type="molecule type" value="Genomic_DNA"/>
</dbReference>
<comment type="caution">
    <text evidence="2">The sequence shown here is derived from an EMBL/GenBank/DDBJ whole genome shotgun (WGS) entry which is preliminary data.</text>
</comment>
<feature type="compositionally biased region" description="Polar residues" evidence="1">
    <location>
        <begin position="11"/>
        <end position="22"/>
    </location>
</feature>
<accession>A0A835FVZ8</accession>
<dbReference type="InterPro" id="IPR011989">
    <property type="entry name" value="ARM-like"/>
</dbReference>
<reference evidence="2" key="1">
    <citation type="submission" date="2020-07" db="EMBL/GenBank/DDBJ databases">
        <title>Genome sequence and genetic diversity analysis of an under-domesticated orphan crop, white fonio (Digitaria exilis).</title>
        <authorList>
            <person name="Bennetzen J.L."/>
            <person name="Chen S."/>
            <person name="Ma X."/>
            <person name="Wang X."/>
            <person name="Yssel A.E.J."/>
            <person name="Chaluvadi S.R."/>
            <person name="Johnson M."/>
            <person name="Gangashetty P."/>
            <person name="Hamidou F."/>
            <person name="Sanogo M.D."/>
            <person name="Zwaenepoel A."/>
            <person name="Wallace J."/>
            <person name="Van De Peer Y."/>
            <person name="Van Deynze A."/>
        </authorList>
    </citation>
    <scope>NUCLEOTIDE SEQUENCE</scope>
    <source>
        <tissue evidence="2">Leaves</tissue>
    </source>
</reference>
<dbReference type="OrthoDB" id="629941at2759"/>
<evidence type="ECO:0000313" key="2">
    <source>
        <dbReference type="EMBL" id="KAF8776163.1"/>
    </source>
</evidence>
<gene>
    <name evidence="2" type="ORF">HU200_003854</name>
</gene>
<keyword evidence="3" id="KW-1185">Reference proteome</keyword>
<sequence>MVPRWSDLSEIPSTSQNGNGTSALLRNLRAHPATHQLMRHDDDILALLLDRRRELMDPALLMSAESSGHVVKLLAEGDGLVRQSVLRIAKRVVHRLRKSREGNGVFVALLRACNESPRRSEELKDIMDAVCNGKGFLGSVVQDNLGRKALQELIKVVAREDYLRQRLIHALFVERAWEQSKGHVLLRHCFAALPYDHEGSEQFKVRIAERVGANIVELSVHEWGHYVVQACIVRPVHPQTLRLVLSASLDLHKDALEELVRGFLSSYVVAKLLTGGKQSFPEITTALARRIKTLLPVWLPQPGEHADRVPERVIARGAYGFVTVRFPSEGPKRLKPRVADPYHSARDVSHMSELLGPDPTARCLHSAASFSPRSPVPSRLHSSPSQAVLNLETGYCGDAMLRSRNSESIWVRFLSLGREPHSASAASSMPASTNRKRKGRCMVLAGAVYGLGSPWSLLLEHRGSIAEDSDLGQCGLFITNQLATSVSLVGDGKRNIDVGRMQKKFEGKKC</sequence>
<dbReference type="AlphaFoldDB" id="A0A835FVZ8"/>
<evidence type="ECO:0000256" key="1">
    <source>
        <dbReference type="SAM" id="MobiDB-lite"/>
    </source>
</evidence>
<feature type="region of interest" description="Disordered" evidence="1">
    <location>
        <begin position="1"/>
        <end position="22"/>
    </location>
</feature>
<evidence type="ECO:0008006" key="4">
    <source>
        <dbReference type="Google" id="ProtNLM"/>
    </source>
</evidence>
<name>A0A835FVZ8_9POAL</name>
<proteinExistence type="predicted"/>
<dbReference type="Gene3D" id="1.25.10.10">
    <property type="entry name" value="Leucine-rich Repeat Variant"/>
    <property type="match status" value="1"/>
</dbReference>
<evidence type="ECO:0000313" key="3">
    <source>
        <dbReference type="Proteomes" id="UP000636709"/>
    </source>
</evidence>
<protein>
    <recommendedName>
        <fullName evidence="4">PUM-HD domain-containing protein</fullName>
    </recommendedName>
</protein>
<dbReference type="SUPFAM" id="SSF48371">
    <property type="entry name" value="ARM repeat"/>
    <property type="match status" value="1"/>
</dbReference>
<organism evidence="2 3">
    <name type="scientific">Digitaria exilis</name>
    <dbReference type="NCBI Taxonomy" id="1010633"/>
    <lineage>
        <taxon>Eukaryota</taxon>
        <taxon>Viridiplantae</taxon>
        <taxon>Streptophyta</taxon>
        <taxon>Embryophyta</taxon>
        <taxon>Tracheophyta</taxon>
        <taxon>Spermatophyta</taxon>
        <taxon>Magnoliopsida</taxon>
        <taxon>Liliopsida</taxon>
        <taxon>Poales</taxon>
        <taxon>Poaceae</taxon>
        <taxon>PACMAD clade</taxon>
        <taxon>Panicoideae</taxon>
        <taxon>Panicodae</taxon>
        <taxon>Paniceae</taxon>
        <taxon>Anthephorinae</taxon>
        <taxon>Digitaria</taxon>
    </lineage>
</organism>